<evidence type="ECO:0000313" key="2">
    <source>
        <dbReference type="Proteomes" id="UP000236319"/>
    </source>
</evidence>
<dbReference type="VEuPathDB" id="PiroplasmaDB:BOVATA_044560"/>
<name>A0A2H6KIY9_9APIC</name>
<reference evidence="1 2" key="1">
    <citation type="journal article" date="2017" name="BMC Genomics">
        <title>Whole-genome assembly of Babesia ovata and comparative genomics between closely related pathogens.</title>
        <authorList>
            <person name="Yamagishi J."/>
            <person name="Asada M."/>
            <person name="Hakimi H."/>
            <person name="Tanaka T.Q."/>
            <person name="Sugimoto C."/>
            <person name="Kawazu S."/>
        </authorList>
    </citation>
    <scope>NUCLEOTIDE SEQUENCE [LARGE SCALE GENOMIC DNA]</scope>
    <source>
        <strain evidence="1 2">Miyake</strain>
    </source>
</reference>
<evidence type="ECO:0000313" key="1">
    <source>
        <dbReference type="EMBL" id="GBE62963.1"/>
    </source>
</evidence>
<gene>
    <name evidence="1" type="ORF">BOVATA_044560</name>
</gene>
<protein>
    <submittedName>
        <fullName evidence="1">Latrophilin-3-like isoform X22, putative</fullName>
    </submittedName>
</protein>
<proteinExistence type="predicted"/>
<comment type="caution">
    <text evidence="1">The sequence shown here is derived from an EMBL/GenBank/DDBJ whole genome shotgun (WGS) entry which is preliminary data.</text>
</comment>
<organism evidence="1 2">
    <name type="scientific">Babesia ovata</name>
    <dbReference type="NCBI Taxonomy" id="189622"/>
    <lineage>
        <taxon>Eukaryota</taxon>
        <taxon>Sar</taxon>
        <taxon>Alveolata</taxon>
        <taxon>Apicomplexa</taxon>
        <taxon>Aconoidasida</taxon>
        <taxon>Piroplasmida</taxon>
        <taxon>Babesiidae</taxon>
        <taxon>Babesia</taxon>
    </lineage>
</organism>
<dbReference type="Proteomes" id="UP000236319">
    <property type="component" value="Unassembled WGS sequence"/>
</dbReference>
<sequence>MDTFETANIFPFVISTKCKSTIFKTIIFQIFQSLDYIFILLFHQLLSKVLKLRLNCYDGYVDFAGFAIKRPFLQIVNRQYNLIKATNTGDPWIFAVPKSSFKIFEQRFHTFLVFITLRERRIVPINQFLDLFKLFLNFVERNGEGIGIYFTSTSWWINDFKLCQTLILDVPDRLWKMAFIWLAG</sequence>
<dbReference type="AlphaFoldDB" id="A0A2H6KIY9"/>
<dbReference type="GeneID" id="39876733"/>
<accession>A0A2H6KIY9</accession>
<dbReference type="EMBL" id="BDSA01000010">
    <property type="protein sequence ID" value="GBE62963.1"/>
    <property type="molecule type" value="Genomic_DNA"/>
</dbReference>
<dbReference type="RefSeq" id="XP_028869206.1">
    <property type="nucleotide sequence ID" value="XM_029013373.1"/>
</dbReference>
<keyword evidence="2" id="KW-1185">Reference proteome</keyword>